<organism evidence="1 2">
    <name type="scientific">Diaphorina citri</name>
    <name type="common">Asian citrus psyllid</name>
    <dbReference type="NCBI Taxonomy" id="121845"/>
    <lineage>
        <taxon>Eukaryota</taxon>
        <taxon>Metazoa</taxon>
        <taxon>Ecdysozoa</taxon>
        <taxon>Arthropoda</taxon>
        <taxon>Hexapoda</taxon>
        <taxon>Insecta</taxon>
        <taxon>Pterygota</taxon>
        <taxon>Neoptera</taxon>
        <taxon>Paraneoptera</taxon>
        <taxon>Hemiptera</taxon>
        <taxon>Sternorrhyncha</taxon>
        <taxon>Psylloidea</taxon>
        <taxon>Psyllidae</taxon>
        <taxon>Diaphorininae</taxon>
        <taxon>Diaphorina</taxon>
    </lineage>
</organism>
<keyword evidence="1" id="KW-1185">Reference proteome</keyword>
<dbReference type="Proteomes" id="UP000079169">
    <property type="component" value="Unplaced"/>
</dbReference>
<dbReference type="RefSeq" id="XP_017300162.1">
    <property type="nucleotide sequence ID" value="XM_017444673.2"/>
</dbReference>
<evidence type="ECO:0000313" key="2">
    <source>
        <dbReference type="RefSeq" id="XP_017300162.1"/>
    </source>
</evidence>
<dbReference type="KEGG" id="dci:103510443"/>
<evidence type="ECO:0000313" key="1">
    <source>
        <dbReference type="Proteomes" id="UP000079169"/>
    </source>
</evidence>
<name>A0A1S3D4J9_DIACI</name>
<dbReference type="GeneID" id="103510443"/>
<dbReference type="CTD" id="36945"/>
<sequence length="263" mass="28892">MRPHSTPVPVTSVENTGVKIITCSERLSDCQTCMAQLGVQQGQGQAPYSQPYIVDSLLQMDMKGVGSFYYENFAFPGMMPFKRAAGDKSGVPVYQPNAAAYQQLLQPFVPVSCEYQIHRPNNTASALTGVNLNKQHTHSPTLPLYVRHNVPTSTTSVQHTIPTLPNQHNPTLSNLPSSVASSVSFPTAAVMSSLPHNFQHFQHPFFTDLLAATQLSRFQAAQTITTPSVTSPTTVPAVLNNNNNNNEDLLQMQQPFKKIRRDV</sequence>
<proteinExistence type="predicted"/>
<gene>
    <name evidence="2" type="primary">LOC103510443</name>
</gene>
<accession>A0A1S3D4J9</accession>
<dbReference type="AlphaFoldDB" id="A0A1S3D4J9"/>
<protein>
    <submittedName>
        <fullName evidence="2">Uncharacterized protein LOC103510443 isoform X2</fullName>
    </submittedName>
</protein>
<reference evidence="2" key="1">
    <citation type="submission" date="2025-08" db="UniProtKB">
        <authorList>
            <consortium name="RefSeq"/>
        </authorList>
    </citation>
    <scope>IDENTIFICATION</scope>
</reference>